<dbReference type="GO" id="GO:0003700">
    <property type="term" value="F:DNA-binding transcription factor activity"/>
    <property type="evidence" value="ECO:0007669"/>
    <property type="project" value="TreeGrafter"/>
</dbReference>
<dbReference type="SMART" id="SM00355">
    <property type="entry name" value="ZnF_C2H2"/>
    <property type="match status" value="7"/>
</dbReference>
<evidence type="ECO:0000256" key="8">
    <source>
        <dbReference type="PROSITE-ProRule" id="PRU00042"/>
    </source>
</evidence>
<keyword evidence="12" id="KW-1185">Reference proteome</keyword>
<protein>
    <recommendedName>
        <fullName evidence="10">C2H2-type domain-containing protein</fullName>
    </recommendedName>
</protein>
<reference evidence="12" key="1">
    <citation type="submission" date="2017-01" db="EMBL/GenBank/DDBJ databases">
        <title>Comparative genomics of anhydrobiosis in the tardigrade Hypsibius dujardini.</title>
        <authorList>
            <person name="Yoshida Y."/>
            <person name="Koutsovoulos G."/>
            <person name="Laetsch D."/>
            <person name="Stevens L."/>
            <person name="Kumar S."/>
            <person name="Horikawa D."/>
            <person name="Ishino K."/>
            <person name="Komine S."/>
            <person name="Tomita M."/>
            <person name="Blaxter M."/>
            <person name="Arakawa K."/>
        </authorList>
    </citation>
    <scope>NUCLEOTIDE SEQUENCE [LARGE SCALE GENOMIC DNA]</scope>
    <source>
        <strain evidence="12">Z151</strain>
    </source>
</reference>
<dbReference type="GO" id="GO:0008270">
    <property type="term" value="F:zinc ion binding"/>
    <property type="evidence" value="ECO:0007669"/>
    <property type="project" value="UniProtKB-KW"/>
</dbReference>
<keyword evidence="6" id="KW-0238">DNA-binding</keyword>
<feature type="region of interest" description="Disordered" evidence="9">
    <location>
        <begin position="646"/>
        <end position="701"/>
    </location>
</feature>
<comment type="caution">
    <text evidence="11">The sequence shown here is derived from an EMBL/GenBank/DDBJ whole genome shotgun (WGS) entry which is preliminary data.</text>
</comment>
<feature type="compositionally biased region" description="Polar residues" evidence="9">
    <location>
        <begin position="263"/>
        <end position="272"/>
    </location>
</feature>
<evidence type="ECO:0000256" key="2">
    <source>
        <dbReference type="ARBA" id="ARBA00022723"/>
    </source>
</evidence>
<dbReference type="GO" id="GO:0000978">
    <property type="term" value="F:RNA polymerase II cis-regulatory region sequence-specific DNA binding"/>
    <property type="evidence" value="ECO:0007669"/>
    <property type="project" value="TreeGrafter"/>
</dbReference>
<keyword evidence="5" id="KW-0862">Zinc</keyword>
<dbReference type="PROSITE" id="PS00028">
    <property type="entry name" value="ZINC_FINGER_C2H2_1"/>
    <property type="match status" value="2"/>
</dbReference>
<feature type="compositionally biased region" description="Polar residues" evidence="9">
    <location>
        <begin position="835"/>
        <end position="852"/>
    </location>
</feature>
<evidence type="ECO:0000313" key="12">
    <source>
        <dbReference type="Proteomes" id="UP000192578"/>
    </source>
</evidence>
<keyword evidence="4 8" id="KW-0863">Zinc-finger</keyword>
<feature type="region of interest" description="Disordered" evidence="9">
    <location>
        <begin position="553"/>
        <end position="596"/>
    </location>
</feature>
<dbReference type="EMBL" id="MTYJ01000025">
    <property type="protein sequence ID" value="OQV21093.1"/>
    <property type="molecule type" value="Genomic_DNA"/>
</dbReference>
<organism evidence="11 12">
    <name type="scientific">Hypsibius exemplaris</name>
    <name type="common">Freshwater tardigrade</name>
    <dbReference type="NCBI Taxonomy" id="2072580"/>
    <lineage>
        <taxon>Eukaryota</taxon>
        <taxon>Metazoa</taxon>
        <taxon>Ecdysozoa</taxon>
        <taxon>Tardigrada</taxon>
        <taxon>Eutardigrada</taxon>
        <taxon>Parachela</taxon>
        <taxon>Hypsibioidea</taxon>
        <taxon>Hypsibiidae</taxon>
        <taxon>Hypsibius</taxon>
    </lineage>
</organism>
<feature type="compositionally biased region" description="Basic and acidic residues" evidence="9">
    <location>
        <begin position="652"/>
        <end position="665"/>
    </location>
</feature>
<evidence type="ECO:0000256" key="3">
    <source>
        <dbReference type="ARBA" id="ARBA00022737"/>
    </source>
</evidence>
<feature type="region of interest" description="Disordered" evidence="9">
    <location>
        <begin position="105"/>
        <end position="213"/>
    </location>
</feature>
<feature type="compositionally biased region" description="Low complexity" evidence="9">
    <location>
        <begin position="127"/>
        <end position="141"/>
    </location>
</feature>
<feature type="compositionally biased region" description="Basic and acidic residues" evidence="9">
    <location>
        <begin position="337"/>
        <end position="346"/>
    </location>
</feature>
<dbReference type="PANTHER" id="PTHR24404">
    <property type="entry name" value="ZINC FINGER PROTEIN"/>
    <property type="match status" value="1"/>
</dbReference>
<dbReference type="GO" id="GO:0006357">
    <property type="term" value="P:regulation of transcription by RNA polymerase II"/>
    <property type="evidence" value="ECO:0007669"/>
    <property type="project" value="TreeGrafter"/>
</dbReference>
<feature type="region of interest" description="Disordered" evidence="9">
    <location>
        <begin position="249"/>
        <end position="280"/>
    </location>
</feature>
<feature type="compositionally biased region" description="Basic and acidic residues" evidence="9">
    <location>
        <begin position="740"/>
        <end position="753"/>
    </location>
</feature>
<name>A0A1W0X0Y1_HYPEX</name>
<gene>
    <name evidence="11" type="ORF">BV898_04857</name>
</gene>
<accession>A0A1W0X0Y1</accession>
<feature type="compositionally biased region" description="Basic and acidic residues" evidence="9">
    <location>
        <begin position="178"/>
        <end position="193"/>
    </location>
</feature>
<comment type="subcellular location">
    <subcellularLocation>
        <location evidence="1">Nucleus</location>
    </subcellularLocation>
</comment>
<feature type="region of interest" description="Disordered" evidence="9">
    <location>
        <begin position="825"/>
        <end position="864"/>
    </location>
</feature>
<evidence type="ECO:0000256" key="1">
    <source>
        <dbReference type="ARBA" id="ARBA00004123"/>
    </source>
</evidence>
<evidence type="ECO:0000256" key="9">
    <source>
        <dbReference type="SAM" id="MobiDB-lite"/>
    </source>
</evidence>
<feature type="compositionally biased region" description="Polar residues" evidence="9">
    <location>
        <begin position="754"/>
        <end position="769"/>
    </location>
</feature>
<evidence type="ECO:0000256" key="4">
    <source>
        <dbReference type="ARBA" id="ARBA00022771"/>
    </source>
</evidence>
<keyword evidence="3" id="KW-0677">Repeat</keyword>
<feature type="domain" description="C2H2-type" evidence="10">
    <location>
        <begin position="872"/>
        <end position="899"/>
    </location>
</feature>
<dbReference type="PANTHER" id="PTHR24404:SF114">
    <property type="entry name" value="KLUMPFUSS, ISOFORM B-RELATED"/>
    <property type="match status" value="1"/>
</dbReference>
<dbReference type="InterPro" id="IPR036236">
    <property type="entry name" value="Znf_C2H2_sf"/>
</dbReference>
<feature type="region of interest" description="Disordered" evidence="9">
    <location>
        <begin position="730"/>
        <end position="813"/>
    </location>
</feature>
<dbReference type="OrthoDB" id="10015593at2759"/>
<dbReference type="InterPro" id="IPR050589">
    <property type="entry name" value="Ikaros_C2H2-ZF"/>
</dbReference>
<feature type="domain" description="C2H2-type" evidence="10">
    <location>
        <begin position="410"/>
        <end position="439"/>
    </location>
</feature>
<dbReference type="GO" id="GO:0005634">
    <property type="term" value="C:nucleus"/>
    <property type="evidence" value="ECO:0007669"/>
    <property type="project" value="UniProtKB-SubCell"/>
</dbReference>
<evidence type="ECO:0000259" key="10">
    <source>
        <dbReference type="PROSITE" id="PS50157"/>
    </source>
</evidence>
<evidence type="ECO:0000256" key="7">
    <source>
        <dbReference type="ARBA" id="ARBA00023242"/>
    </source>
</evidence>
<feature type="region of interest" description="Disordered" evidence="9">
    <location>
        <begin position="331"/>
        <end position="372"/>
    </location>
</feature>
<proteinExistence type="predicted"/>
<evidence type="ECO:0000313" key="11">
    <source>
        <dbReference type="EMBL" id="OQV21093.1"/>
    </source>
</evidence>
<dbReference type="AlphaFoldDB" id="A0A1W0X0Y1"/>
<dbReference type="Proteomes" id="UP000192578">
    <property type="component" value="Unassembled WGS sequence"/>
</dbReference>
<dbReference type="Gene3D" id="3.30.160.60">
    <property type="entry name" value="Classic Zinc Finger"/>
    <property type="match status" value="2"/>
</dbReference>
<dbReference type="InterPro" id="IPR013087">
    <property type="entry name" value="Znf_C2H2_type"/>
</dbReference>
<evidence type="ECO:0000256" key="5">
    <source>
        <dbReference type="ARBA" id="ARBA00022833"/>
    </source>
</evidence>
<keyword evidence="2" id="KW-0479">Metal-binding</keyword>
<evidence type="ECO:0000256" key="6">
    <source>
        <dbReference type="ARBA" id="ARBA00023125"/>
    </source>
</evidence>
<feature type="region of interest" description="Disordered" evidence="9">
    <location>
        <begin position="496"/>
        <end position="539"/>
    </location>
</feature>
<feature type="compositionally biased region" description="Basic and acidic residues" evidence="9">
    <location>
        <begin position="353"/>
        <end position="363"/>
    </location>
</feature>
<dbReference type="PROSITE" id="PS50157">
    <property type="entry name" value="ZINC_FINGER_C2H2_2"/>
    <property type="match status" value="3"/>
</dbReference>
<feature type="domain" description="C2H2-type" evidence="10">
    <location>
        <begin position="440"/>
        <end position="469"/>
    </location>
</feature>
<sequence>MNFPPENQNYVTQYRNMLQQQQLQMAANGYPHHSHPVTGSNGGGMLPDASAFGRSSLAKLISSSTGGSNNVPSVIQSAPSHHHLHRSGVFSPAEMIPEKLSATIRQHDDGSNGFDDGGGVVDRRDSTGTNSNVSPGSVASSGGPGNEDDCQLDAMVVHRSRKGSSSNHALSPVPEGPTDDRRQHYHTDDDDRMMSMSPKSEVMSDSMDDGDRDGEEEAAIAYKNNMLHQQLLHRKGSILQYCLTNPHTGAGAGGGSDAEAEHTSNSPGSSRSEAGGLLGEDACPGQMLQCEFCDFSNPSRFHFNSHMNTHCVHRCPVPECNYSTRTEGRLRRHVKNHHDPSGLKDDNDVDMMSDEKPRGKKTSDAGSAGASNSTSKLKYYRCKQCPDFLATNKNDNYDHSRLHIKPEKLLECPVERCRFVTEYKHHLEYHVRNHSGSKPFKCPNSNCNYTCVNKSMLNSHMKSHSSYYQHRCECGYVTKYTHSLKLHLNKYKHKAMNNGPESAQISMADSPQTPPAFHQNDDSSLPPVKVSAEKPVKRRRNVNKINIQHQQQLQQQQLLEQQREQQRQQQQQQQPSHPHPNMGFSPYQMPPGAAMTEGGQMVMTGGFPFGMYGGVGGPMSQFHAASIYNNLLLSAAANGMMPGMPGMNRFVRRPESPERNLKRESPSPAASEPQQDQPQDFSRDHTTRNKQNGGVLRMLPQSQSRIIRSISEINGTNGVAAATASSSVTAPLDLSGGKENGAERQSESPKSDHSSSTNGNGPADQVSSSSRRRRKGPAFKIDLAVRQRLQDSVVDDEEPDQPDVTSTNDSEGEAAFQVVQPESPPDAFVHHVKGQPQQNGTTTTLAKSQPPASTVILPVNGTGPKREHRRELLCSYCSMTFEDRTMYHMHMGFHNSQDDPFTCKCGHEAGDKCALHGPGHSVWTTWSFGLGDLIIRSGRPGHSVWVTWSLGLDDLIIRSERPGHSVWATWSFGLDDLIIRLGDLVIRSERPGHSVWATWSFGLGDLIIRSGRPGHSVWATWSFGLGDLVIRSGRPGHSVWATWSLGLGDLIIRSGRPGHSVWMTWSFGLDDLIIRSERGDRMTRTRMRRVVLQPCMTTENES</sequence>
<dbReference type="SUPFAM" id="SSF57667">
    <property type="entry name" value="beta-beta-alpha zinc fingers"/>
    <property type="match status" value="1"/>
</dbReference>
<keyword evidence="7" id="KW-0539">Nucleus</keyword>
<feature type="compositionally biased region" description="Polar residues" evidence="9">
    <location>
        <begin position="499"/>
        <end position="511"/>
    </location>
</feature>